<evidence type="ECO:0000259" key="3">
    <source>
        <dbReference type="Pfam" id="PF13600"/>
    </source>
</evidence>
<keyword evidence="1" id="KW-0175">Coiled coil</keyword>
<dbReference type="Pfam" id="PF13715">
    <property type="entry name" value="CarbopepD_reg_2"/>
    <property type="match status" value="1"/>
</dbReference>
<dbReference type="RefSeq" id="WP_091651931.1">
    <property type="nucleotide sequence ID" value="NZ_FOVW01000003.1"/>
</dbReference>
<dbReference type="NCBIfam" id="TIGR02231">
    <property type="entry name" value="mucoidy inhibitor MuiA family protein"/>
    <property type="match status" value="2"/>
</dbReference>
<dbReference type="InterPro" id="IPR011935">
    <property type="entry name" value="CHP02231"/>
</dbReference>
<reference evidence="5" key="1">
    <citation type="submission" date="2016-10" db="EMBL/GenBank/DDBJ databases">
        <authorList>
            <person name="Varghese N."/>
            <person name="Submissions S."/>
        </authorList>
    </citation>
    <scope>NUCLEOTIDE SEQUENCE [LARGE SCALE GENOMIC DNA]</scope>
    <source>
        <strain evidence="5">DSM 15282</strain>
    </source>
</reference>
<dbReference type="AlphaFoldDB" id="A0A1I5EAG0"/>
<dbReference type="STRING" id="226506.SAMN04488519_103363"/>
<proteinExistence type="predicted"/>
<organism evidence="4 5">
    <name type="scientific">Algoriphagus ornithinivorans</name>
    <dbReference type="NCBI Taxonomy" id="226506"/>
    <lineage>
        <taxon>Bacteria</taxon>
        <taxon>Pseudomonadati</taxon>
        <taxon>Bacteroidota</taxon>
        <taxon>Cytophagia</taxon>
        <taxon>Cytophagales</taxon>
        <taxon>Cyclobacteriaceae</taxon>
        <taxon>Algoriphagus</taxon>
    </lineage>
</organism>
<dbReference type="Pfam" id="PF13600">
    <property type="entry name" value="DUF4140"/>
    <property type="match status" value="1"/>
</dbReference>
<accession>A0A1I5EAG0</accession>
<dbReference type="InterPro" id="IPR025554">
    <property type="entry name" value="DUF4140"/>
</dbReference>
<sequence>MKYSFFTLLYFSLIFYSFSQGFPEKKIESQIQEVTLFLNGAQVFEKAQTSIPAGESIIIIKGLSPYLEEKSIQVKAFGNFTIQAVNKRMDFLSEKDQNETVQKLQAEINKLDISMQQDALRLEVLKEKISLLDANKNLRGNQGGPTAAEFRQALELYDTELMKIKTEQMNLDQKRAEKRLQIRQLENQIRSIQESKQESKSEIRVRIKAPSAGNAQLEFNYLVANAGWYPKYDVRVKNVNSPMAINYKAEVYQNTGVDWNQVKLRFSNGNPNQSGMAPQIDRWDLNYARLTVFQPRNAQPFNGTISGVVVSASDGQPIPGVSVLVKGSTVGTSTDLDGRFNLTIPPRAGSLMFSFVGFQSQEVPITNKSTINVSLIEEMMALEEVVVAGYQASQKKEMTGNSIKIRGNSTLSASPLQTTFQENQTTVEISVNEPYTIKTNGERTLVDLKNYDIPATYQYKVIPKLDKDVFLIAQLADWSQYSFLEGESNLYFEDGFVGRSILNAGVLEDTLAISMGRDRSILVQREKVESFTKKRTIGSNVTESRGYEITLRNNKSQTISIEVKDQIPVSVNSNISVSAIELSGGKLDSDTGIITWQITVPPGSQQKLGFQYEVKYPKNEKVILD</sequence>
<evidence type="ECO:0008006" key="6">
    <source>
        <dbReference type="Google" id="ProtNLM"/>
    </source>
</evidence>
<keyword evidence="5" id="KW-1185">Reference proteome</keyword>
<feature type="domain" description="DUF4139" evidence="2">
    <location>
        <begin position="217"/>
        <end position="618"/>
    </location>
</feature>
<evidence type="ECO:0000313" key="4">
    <source>
        <dbReference type="EMBL" id="SFO08514.1"/>
    </source>
</evidence>
<gene>
    <name evidence="4" type="ORF">SAMN04488519_103363</name>
</gene>
<dbReference type="SUPFAM" id="SSF49464">
    <property type="entry name" value="Carboxypeptidase regulatory domain-like"/>
    <property type="match status" value="1"/>
</dbReference>
<dbReference type="InterPro" id="IPR037291">
    <property type="entry name" value="DUF4139"/>
</dbReference>
<dbReference type="EMBL" id="FOVW01000003">
    <property type="protein sequence ID" value="SFO08514.1"/>
    <property type="molecule type" value="Genomic_DNA"/>
</dbReference>
<dbReference type="Proteomes" id="UP000199564">
    <property type="component" value="Unassembled WGS sequence"/>
</dbReference>
<dbReference type="Pfam" id="PF13598">
    <property type="entry name" value="DUF4139"/>
    <property type="match status" value="1"/>
</dbReference>
<dbReference type="PANTHER" id="PTHR31005">
    <property type="entry name" value="DUF4139 DOMAIN-CONTAINING PROTEIN"/>
    <property type="match status" value="1"/>
</dbReference>
<feature type="coiled-coil region" evidence="1">
    <location>
        <begin position="168"/>
        <end position="202"/>
    </location>
</feature>
<evidence type="ECO:0000256" key="1">
    <source>
        <dbReference type="SAM" id="Coils"/>
    </source>
</evidence>
<feature type="domain" description="DUF4140" evidence="3">
    <location>
        <begin position="34"/>
        <end position="132"/>
    </location>
</feature>
<evidence type="ECO:0000313" key="5">
    <source>
        <dbReference type="Proteomes" id="UP000199564"/>
    </source>
</evidence>
<dbReference type="FunFam" id="2.60.40.1120:FF:000003">
    <property type="entry name" value="Outer membrane protein Omp121"/>
    <property type="match status" value="1"/>
</dbReference>
<evidence type="ECO:0000259" key="2">
    <source>
        <dbReference type="Pfam" id="PF13598"/>
    </source>
</evidence>
<protein>
    <recommendedName>
        <fullName evidence="6">Mucoidy inhibitor MuiA family protein</fullName>
    </recommendedName>
</protein>
<dbReference type="Gene3D" id="2.60.40.1120">
    <property type="entry name" value="Carboxypeptidase-like, regulatory domain"/>
    <property type="match status" value="1"/>
</dbReference>
<dbReference type="InterPro" id="IPR008969">
    <property type="entry name" value="CarboxyPept-like_regulatory"/>
</dbReference>
<name>A0A1I5EAG0_9BACT</name>
<dbReference type="PANTHER" id="PTHR31005:SF8">
    <property type="entry name" value="DUF4139 DOMAIN-CONTAINING PROTEIN"/>
    <property type="match status" value="1"/>
</dbReference>